<proteinExistence type="predicted"/>
<dbReference type="Proteomes" id="UP001456524">
    <property type="component" value="Unassembled WGS sequence"/>
</dbReference>
<organism evidence="2 3">
    <name type="scientific">Phyllosticta citrichinensis</name>
    <dbReference type="NCBI Taxonomy" id="1130410"/>
    <lineage>
        <taxon>Eukaryota</taxon>
        <taxon>Fungi</taxon>
        <taxon>Dikarya</taxon>
        <taxon>Ascomycota</taxon>
        <taxon>Pezizomycotina</taxon>
        <taxon>Dothideomycetes</taxon>
        <taxon>Dothideomycetes incertae sedis</taxon>
        <taxon>Botryosphaeriales</taxon>
        <taxon>Phyllostictaceae</taxon>
        <taxon>Phyllosticta</taxon>
    </lineage>
</organism>
<keyword evidence="3" id="KW-1185">Reference proteome</keyword>
<protein>
    <submittedName>
        <fullName evidence="2">Uncharacterized protein</fullName>
    </submittedName>
</protein>
<evidence type="ECO:0000256" key="1">
    <source>
        <dbReference type="SAM" id="MobiDB-lite"/>
    </source>
</evidence>
<sequence length="283" mass="32969">MSASHDDGDPLERRQARAKEVTETTFCGVIVDEDGPRTPIKWGSRAHYMATILVWMAQRAYTPEMHLSLSDCDSLFEKFGISSDQLPYSTEATKALQISLVQYMNETVWNDLRTNHVVSGKGWDPRAKMAWARRDWDGRDLSLTHLNKVRPSSTLRPATYLAIQQRSCRRQKVLPVGTPLKKDKDKASSAVADDHRSPKEKYDAARTELNDLQTQFQHHFEEQRNQFIFYRQDHKRCKNMYKQHASKYKDMIAEYLSKTEVMLRTWEETHFATITNEMFETNS</sequence>
<comment type="caution">
    <text evidence="2">The sequence shown here is derived from an EMBL/GenBank/DDBJ whole genome shotgun (WGS) entry which is preliminary data.</text>
</comment>
<name>A0ABR1XFJ9_9PEZI</name>
<accession>A0ABR1XFJ9</accession>
<gene>
    <name evidence="2" type="ORF">IWX90DRAFT_445928</name>
</gene>
<feature type="region of interest" description="Disordered" evidence="1">
    <location>
        <begin position="175"/>
        <end position="199"/>
    </location>
</feature>
<evidence type="ECO:0000313" key="2">
    <source>
        <dbReference type="EMBL" id="KAK8152082.1"/>
    </source>
</evidence>
<feature type="compositionally biased region" description="Basic and acidic residues" evidence="1">
    <location>
        <begin position="180"/>
        <end position="199"/>
    </location>
</feature>
<dbReference type="EMBL" id="JBBWUH010000015">
    <property type="protein sequence ID" value="KAK8152082.1"/>
    <property type="molecule type" value="Genomic_DNA"/>
</dbReference>
<evidence type="ECO:0000313" key="3">
    <source>
        <dbReference type="Proteomes" id="UP001456524"/>
    </source>
</evidence>
<reference evidence="2 3" key="1">
    <citation type="journal article" date="2022" name="G3 (Bethesda)">
        <title>Enemy or ally: a genomic approach to elucidate the lifestyle of Phyllosticta citrichinaensis.</title>
        <authorList>
            <person name="Buijs V.A."/>
            <person name="Groenewald J.Z."/>
            <person name="Haridas S."/>
            <person name="LaButti K.M."/>
            <person name="Lipzen A."/>
            <person name="Martin F.M."/>
            <person name="Barry K."/>
            <person name="Grigoriev I.V."/>
            <person name="Crous P.W."/>
            <person name="Seidl M.F."/>
        </authorList>
    </citation>
    <scope>NUCLEOTIDE SEQUENCE [LARGE SCALE GENOMIC DNA]</scope>
    <source>
        <strain evidence="2 3">CBS 129764</strain>
    </source>
</reference>